<dbReference type="SMART" id="SM00014">
    <property type="entry name" value="acidPPc"/>
    <property type="match status" value="1"/>
</dbReference>
<reference evidence="6 7" key="1">
    <citation type="submission" date="2019-10" db="EMBL/GenBank/DDBJ databases">
        <title>Complete genome sequence of Vibrio sp. strain THAF100, isolated from non-filtered water from the water column of tank 6 of a marine aquarium containing stony-coral fragments. Water maintained at 26 degree C.</title>
        <authorList>
            <person name="Ruckert C."/>
            <person name="Franco A."/>
            <person name="Kalinowski J."/>
            <person name="Glaeser S."/>
        </authorList>
    </citation>
    <scope>NUCLEOTIDE SEQUENCE [LARGE SCALE GENOMIC DNA]</scope>
    <source>
        <strain evidence="6 7">THAF100</strain>
        <plasmid evidence="7">pthaf100_a</plasmid>
    </source>
</reference>
<dbReference type="EC" id="3.6.1.27" evidence="1"/>
<evidence type="ECO:0000256" key="4">
    <source>
        <dbReference type="SAM" id="Phobius"/>
    </source>
</evidence>
<evidence type="ECO:0000313" key="6">
    <source>
        <dbReference type="EMBL" id="QFT28362.1"/>
    </source>
</evidence>
<dbReference type="GO" id="GO:0050380">
    <property type="term" value="F:undecaprenyl-diphosphatase activity"/>
    <property type="evidence" value="ECO:0007669"/>
    <property type="project" value="UniProtKB-EC"/>
</dbReference>
<evidence type="ECO:0000259" key="5">
    <source>
        <dbReference type="SMART" id="SM00014"/>
    </source>
</evidence>
<comment type="catalytic activity">
    <reaction evidence="3">
        <text>di-trans,octa-cis-undecaprenyl diphosphate + H2O = di-trans,octa-cis-undecaprenyl phosphate + phosphate + H(+)</text>
        <dbReference type="Rhea" id="RHEA:28094"/>
        <dbReference type="ChEBI" id="CHEBI:15377"/>
        <dbReference type="ChEBI" id="CHEBI:15378"/>
        <dbReference type="ChEBI" id="CHEBI:43474"/>
        <dbReference type="ChEBI" id="CHEBI:58405"/>
        <dbReference type="ChEBI" id="CHEBI:60392"/>
        <dbReference type="EC" id="3.6.1.27"/>
    </reaction>
</comment>
<keyword evidence="4" id="KW-0472">Membrane</keyword>
<sequence length="248" mass="27669">MKHSLSSNQYYVTLLILFFLGIMALSVFVNDIDLLSSVSVPVGFSATVLTFSAGPKGFVISLIVMLAISWKLIPTRSERVKKIVHLGLILVLGFGCKSALKQLTEIPRPYTEVLTQNLLIPQPSHFYNLSSLQKNEVIAEMGGIVSGWRTSQWQGERDYSFPSGHTIFAAVCLAFFGNIFLRNGRYLLTLAISAWAMGVAYSRLWFGMHRPIDLLGSVVFVLLIYLFADKLERLSDKILSWCLKAKLG</sequence>
<gene>
    <name evidence="6" type="primary">pgpB</name>
    <name evidence="6" type="ORF">FIV01_18370</name>
</gene>
<dbReference type="AlphaFoldDB" id="A0A5P9CRS0"/>
<evidence type="ECO:0000256" key="1">
    <source>
        <dbReference type="ARBA" id="ARBA00012374"/>
    </source>
</evidence>
<keyword evidence="4" id="KW-1133">Transmembrane helix</keyword>
<dbReference type="Gene3D" id="1.20.144.10">
    <property type="entry name" value="Phosphatidic acid phosphatase type 2/haloperoxidase"/>
    <property type="match status" value="1"/>
</dbReference>
<dbReference type="RefSeq" id="WP_152432363.1">
    <property type="nucleotide sequence ID" value="NZ_CBCSDK010000022.1"/>
</dbReference>
<accession>A0A5P9CRS0</accession>
<evidence type="ECO:0000313" key="7">
    <source>
        <dbReference type="Proteomes" id="UP000326936"/>
    </source>
</evidence>
<dbReference type="PANTHER" id="PTHR14969:SF54">
    <property type="entry name" value="PHOSPHATIDYLGLYCEROPHOSPHATASE B"/>
    <property type="match status" value="1"/>
</dbReference>
<name>A0A5P9CRS0_9VIBR</name>
<feature type="transmembrane region" description="Helical" evidence="4">
    <location>
        <begin position="49"/>
        <end position="70"/>
    </location>
</feature>
<feature type="transmembrane region" description="Helical" evidence="4">
    <location>
        <begin position="12"/>
        <end position="29"/>
    </location>
</feature>
<organism evidence="6 7">
    <name type="scientific">Vibrio aquimaris</name>
    <dbReference type="NCBI Taxonomy" id="2587862"/>
    <lineage>
        <taxon>Bacteria</taxon>
        <taxon>Pseudomonadati</taxon>
        <taxon>Pseudomonadota</taxon>
        <taxon>Gammaproteobacteria</taxon>
        <taxon>Vibrionales</taxon>
        <taxon>Vibrionaceae</taxon>
        <taxon>Vibrio</taxon>
    </lineage>
</organism>
<dbReference type="SUPFAM" id="SSF48317">
    <property type="entry name" value="Acid phosphatase/Vanadium-dependent haloperoxidase"/>
    <property type="match status" value="1"/>
</dbReference>
<geneLocation type="plasmid" evidence="7">
    <name>pthaf100_a</name>
</geneLocation>
<dbReference type="Pfam" id="PF01569">
    <property type="entry name" value="PAP2"/>
    <property type="match status" value="1"/>
</dbReference>
<dbReference type="PANTHER" id="PTHR14969">
    <property type="entry name" value="SPHINGOSINE-1-PHOSPHATE PHOSPHOHYDROLASE"/>
    <property type="match status" value="1"/>
</dbReference>
<keyword evidence="4" id="KW-0812">Transmembrane</keyword>
<dbReference type="InterPro" id="IPR036938">
    <property type="entry name" value="PAP2/HPO_sf"/>
</dbReference>
<keyword evidence="6" id="KW-0378">Hydrolase</keyword>
<dbReference type="CDD" id="cd01610">
    <property type="entry name" value="PAP2_like"/>
    <property type="match status" value="1"/>
</dbReference>
<proteinExistence type="predicted"/>
<evidence type="ECO:0000256" key="3">
    <source>
        <dbReference type="ARBA" id="ARBA00047594"/>
    </source>
</evidence>
<feature type="transmembrane region" description="Helical" evidence="4">
    <location>
        <begin position="212"/>
        <end position="228"/>
    </location>
</feature>
<dbReference type="OrthoDB" id="5586741at2"/>
<dbReference type="GO" id="GO:0005886">
    <property type="term" value="C:plasma membrane"/>
    <property type="evidence" value="ECO:0007669"/>
    <property type="project" value="TreeGrafter"/>
</dbReference>
<keyword evidence="6" id="KW-0614">Plasmid</keyword>
<dbReference type="Proteomes" id="UP000326936">
    <property type="component" value="Plasmid pTHAF100_a"/>
</dbReference>
<dbReference type="InterPro" id="IPR000326">
    <property type="entry name" value="PAP2/HPO"/>
</dbReference>
<keyword evidence="7" id="KW-1185">Reference proteome</keyword>
<dbReference type="KEGG" id="vaq:FIV01_18370"/>
<protein>
    <recommendedName>
        <fullName evidence="1">undecaprenyl-diphosphate phosphatase</fullName>
        <ecNumber evidence="1">3.6.1.27</ecNumber>
    </recommendedName>
    <alternativeName>
        <fullName evidence="2">Undecaprenyl pyrophosphate phosphatase</fullName>
    </alternativeName>
</protein>
<dbReference type="EMBL" id="CP045351">
    <property type="protein sequence ID" value="QFT28362.1"/>
    <property type="molecule type" value="Genomic_DNA"/>
</dbReference>
<evidence type="ECO:0000256" key="2">
    <source>
        <dbReference type="ARBA" id="ARBA00032707"/>
    </source>
</evidence>
<feature type="transmembrane region" description="Helical" evidence="4">
    <location>
        <begin position="159"/>
        <end position="181"/>
    </location>
</feature>
<feature type="domain" description="Phosphatidic acid phosphatase type 2/haloperoxidase" evidence="5">
    <location>
        <begin position="81"/>
        <end position="229"/>
    </location>
</feature>